<feature type="compositionally biased region" description="Low complexity" evidence="1">
    <location>
        <begin position="265"/>
        <end position="288"/>
    </location>
</feature>
<accession>A0A6A5SEB0</accession>
<evidence type="ECO:0000256" key="1">
    <source>
        <dbReference type="SAM" id="MobiDB-lite"/>
    </source>
</evidence>
<organism evidence="2 3">
    <name type="scientific">Clathrospora elynae</name>
    <dbReference type="NCBI Taxonomy" id="706981"/>
    <lineage>
        <taxon>Eukaryota</taxon>
        <taxon>Fungi</taxon>
        <taxon>Dikarya</taxon>
        <taxon>Ascomycota</taxon>
        <taxon>Pezizomycotina</taxon>
        <taxon>Dothideomycetes</taxon>
        <taxon>Pleosporomycetidae</taxon>
        <taxon>Pleosporales</taxon>
        <taxon>Diademaceae</taxon>
        <taxon>Clathrospora</taxon>
    </lineage>
</organism>
<evidence type="ECO:0000313" key="3">
    <source>
        <dbReference type="Proteomes" id="UP000800038"/>
    </source>
</evidence>
<dbReference type="AlphaFoldDB" id="A0A6A5SEB0"/>
<dbReference type="Proteomes" id="UP000800038">
    <property type="component" value="Unassembled WGS sequence"/>
</dbReference>
<keyword evidence="3" id="KW-1185">Reference proteome</keyword>
<name>A0A6A5SEB0_9PLEO</name>
<reference evidence="2" key="1">
    <citation type="journal article" date="2020" name="Stud. Mycol.">
        <title>101 Dothideomycetes genomes: a test case for predicting lifestyles and emergence of pathogens.</title>
        <authorList>
            <person name="Haridas S."/>
            <person name="Albert R."/>
            <person name="Binder M."/>
            <person name="Bloem J."/>
            <person name="Labutti K."/>
            <person name="Salamov A."/>
            <person name="Andreopoulos B."/>
            <person name="Baker S."/>
            <person name="Barry K."/>
            <person name="Bills G."/>
            <person name="Bluhm B."/>
            <person name="Cannon C."/>
            <person name="Castanera R."/>
            <person name="Culley D."/>
            <person name="Daum C."/>
            <person name="Ezra D."/>
            <person name="Gonzalez J."/>
            <person name="Henrissat B."/>
            <person name="Kuo A."/>
            <person name="Liang C."/>
            <person name="Lipzen A."/>
            <person name="Lutzoni F."/>
            <person name="Magnuson J."/>
            <person name="Mondo S."/>
            <person name="Nolan M."/>
            <person name="Ohm R."/>
            <person name="Pangilinan J."/>
            <person name="Park H.-J."/>
            <person name="Ramirez L."/>
            <person name="Alfaro M."/>
            <person name="Sun H."/>
            <person name="Tritt A."/>
            <person name="Yoshinaga Y."/>
            <person name="Zwiers L.-H."/>
            <person name="Turgeon B."/>
            <person name="Goodwin S."/>
            <person name="Spatafora J."/>
            <person name="Crous P."/>
            <person name="Grigoriev I."/>
        </authorList>
    </citation>
    <scope>NUCLEOTIDE SEQUENCE</scope>
    <source>
        <strain evidence="2">CBS 161.51</strain>
    </source>
</reference>
<dbReference type="EMBL" id="ML976107">
    <property type="protein sequence ID" value="KAF1938383.1"/>
    <property type="molecule type" value="Genomic_DNA"/>
</dbReference>
<protein>
    <submittedName>
        <fullName evidence="2">Uncharacterized protein</fullName>
    </submittedName>
</protein>
<dbReference type="OrthoDB" id="4354287at2759"/>
<gene>
    <name evidence="2" type="ORF">EJ02DRAFT_410588</name>
</gene>
<feature type="region of interest" description="Disordered" evidence="1">
    <location>
        <begin position="246"/>
        <end position="288"/>
    </location>
</feature>
<sequence length="339" mass="37561">MPIFATFVMGAKETYFFNTPTHWAWHNLPPDIEALFTQTPPIIDVIELALSSNQTYFISYRDHDGQIKCKHYNLPNPLTEYLYASHPAVIRDLLTLSITLGPYESYYAWDKSSASWSNLPPGLEKAVLGRLESQDAWKTVWKAGGAEAPSFVSLGADGAYFMRTVCGGGCWDLKCGKEGDGREGLRGTNVFLEECGDFGGIAGLHLFPSHANAYILILASGKAFSNLPECTWVDYNKMAPALPNFVQSMQPIPPMPQPRSPPSQAPQTQSQMQATQTQRPHQQPLPQPQQHNCCPLVIPGVVHNCCPQIPQQARLFDRLTVYGTAPSILPSSTLLQERR</sequence>
<feature type="compositionally biased region" description="Pro residues" evidence="1">
    <location>
        <begin position="251"/>
        <end position="264"/>
    </location>
</feature>
<proteinExistence type="predicted"/>
<evidence type="ECO:0000313" key="2">
    <source>
        <dbReference type="EMBL" id="KAF1938383.1"/>
    </source>
</evidence>